<dbReference type="AlphaFoldDB" id="A0A3M9MR77"/>
<dbReference type="GO" id="GO:0030295">
    <property type="term" value="F:protein kinase activator activity"/>
    <property type="evidence" value="ECO:0007669"/>
    <property type="project" value="TreeGrafter"/>
</dbReference>
<evidence type="ECO:0000256" key="2">
    <source>
        <dbReference type="ARBA" id="ARBA00012438"/>
    </source>
</evidence>
<dbReference type="InterPro" id="IPR036097">
    <property type="entry name" value="HisK_dim/P_sf"/>
</dbReference>
<dbReference type="Proteomes" id="UP000271010">
    <property type="component" value="Unassembled WGS sequence"/>
</dbReference>
<keyword evidence="4" id="KW-0808">Transferase</keyword>
<accession>A0A3M9MR77</accession>
<name>A0A3M9MR77_9BACT</name>
<evidence type="ECO:0000256" key="3">
    <source>
        <dbReference type="ARBA" id="ARBA00022553"/>
    </source>
</evidence>
<dbReference type="Gene3D" id="1.10.287.130">
    <property type="match status" value="1"/>
</dbReference>
<protein>
    <recommendedName>
        <fullName evidence="2">histidine kinase</fullName>
        <ecNumber evidence="2">2.7.13.3</ecNumber>
    </recommendedName>
</protein>
<feature type="domain" description="Histidine kinase" evidence="6">
    <location>
        <begin position="24"/>
        <end position="234"/>
    </location>
</feature>
<dbReference type="OrthoDB" id="9766459at2"/>
<dbReference type="CDD" id="cd00075">
    <property type="entry name" value="HATPase"/>
    <property type="match status" value="1"/>
</dbReference>
<dbReference type="PANTHER" id="PTHR42878:SF15">
    <property type="entry name" value="BACTERIOPHYTOCHROME"/>
    <property type="match status" value="1"/>
</dbReference>
<dbReference type="EC" id="2.7.13.3" evidence="2"/>
<dbReference type="InterPro" id="IPR050351">
    <property type="entry name" value="BphY/WalK/GraS-like"/>
</dbReference>
<keyword evidence="8" id="KW-1185">Reference proteome</keyword>
<comment type="caution">
    <text evidence="7">The sequence shown here is derived from an EMBL/GenBank/DDBJ whole genome shotgun (WGS) entry which is preliminary data.</text>
</comment>
<evidence type="ECO:0000256" key="5">
    <source>
        <dbReference type="ARBA" id="ARBA00022777"/>
    </source>
</evidence>
<evidence type="ECO:0000313" key="7">
    <source>
        <dbReference type="EMBL" id="RNI28044.1"/>
    </source>
</evidence>
<dbReference type="InterPro" id="IPR003661">
    <property type="entry name" value="HisK_dim/P_dom"/>
</dbReference>
<dbReference type="SUPFAM" id="SSF47384">
    <property type="entry name" value="Homodimeric domain of signal transducing histidine kinase"/>
    <property type="match status" value="1"/>
</dbReference>
<dbReference type="Gene3D" id="3.30.565.10">
    <property type="entry name" value="Histidine kinase-like ATPase, C-terminal domain"/>
    <property type="match status" value="1"/>
</dbReference>
<dbReference type="GO" id="GO:0007234">
    <property type="term" value="P:osmosensory signaling via phosphorelay pathway"/>
    <property type="evidence" value="ECO:0007669"/>
    <property type="project" value="TreeGrafter"/>
</dbReference>
<dbReference type="SUPFAM" id="SSF55874">
    <property type="entry name" value="ATPase domain of HSP90 chaperone/DNA topoisomerase II/histidine kinase"/>
    <property type="match status" value="1"/>
</dbReference>
<dbReference type="InterPro" id="IPR003594">
    <property type="entry name" value="HATPase_dom"/>
</dbReference>
<evidence type="ECO:0000259" key="6">
    <source>
        <dbReference type="PROSITE" id="PS50109"/>
    </source>
</evidence>
<dbReference type="GO" id="GO:0000156">
    <property type="term" value="F:phosphorelay response regulator activity"/>
    <property type="evidence" value="ECO:0007669"/>
    <property type="project" value="TreeGrafter"/>
</dbReference>
<dbReference type="SMART" id="SM00387">
    <property type="entry name" value="HATPase_c"/>
    <property type="match status" value="1"/>
</dbReference>
<dbReference type="Pfam" id="PF02518">
    <property type="entry name" value="HATPase_c"/>
    <property type="match status" value="1"/>
</dbReference>
<dbReference type="EMBL" id="RJJE01000017">
    <property type="protein sequence ID" value="RNI28044.1"/>
    <property type="molecule type" value="Genomic_DNA"/>
</dbReference>
<dbReference type="InterPro" id="IPR004358">
    <property type="entry name" value="Sig_transdc_His_kin-like_C"/>
</dbReference>
<dbReference type="Pfam" id="PF00512">
    <property type="entry name" value="HisKA"/>
    <property type="match status" value="1"/>
</dbReference>
<comment type="catalytic activity">
    <reaction evidence="1">
        <text>ATP + protein L-histidine = ADP + protein N-phospho-L-histidine.</text>
        <dbReference type="EC" id="2.7.13.3"/>
    </reaction>
</comment>
<organism evidence="7 8">
    <name type="scientific">Rufibacter immobilis</name>
    <dbReference type="NCBI Taxonomy" id="1348778"/>
    <lineage>
        <taxon>Bacteria</taxon>
        <taxon>Pseudomonadati</taxon>
        <taxon>Bacteroidota</taxon>
        <taxon>Cytophagia</taxon>
        <taxon>Cytophagales</taxon>
        <taxon>Hymenobacteraceae</taxon>
        <taxon>Rufibacter</taxon>
    </lineage>
</organism>
<dbReference type="CDD" id="cd00082">
    <property type="entry name" value="HisKA"/>
    <property type="match status" value="1"/>
</dbReference>
<evidence type="ECO:0000313" key="8">
    <source>
        <dbReference type="Proteomes" id="UP000271010"/>
    </source>
</evidence>
<keyword evidence="3" id="KW-0597">Phosphoprotein</keyword>
<dbReference type="SMART" id="SM00388">
    <property type="entry name" value="HisKA"/>
    <property type="match status" value="1"/>
</dbReference>
<dbReference type="InterPro" id="IPR036890">
    <property type="entry name" value="HATPase_C_sf"/>
</dbReference>
<evidence type="ECO:0000256" key="1">
    <source>
        <dbReference type="ARBA" id="ARBA00000085"/>
    </source>
</evidence>
<dbReference type="InterPro" id="IPR005467">
    <property type="entry name" value="His_kinase_dom"/>
</dbReference>
<dbReference type="PROSITE" id="PS50109">
    <property type="entry name" value="HIS_KIN"/>
    <property type="match status" value="1"/>
</dbReference>
<dbReference type="PANTHER" id="PTHR42878">
    <property type="entry name" value="TWO-COMPONENT HISTIDINE KINASE"/>
    <property type="match status" value="1"/>
</dbReference>
<dbReference type="GO" id="GO:0000155">
    <property type="term" value="F:phosphorelay sensor kinase activity"/>
    <property type="evidence" value="ECO:0007669"/>
    <property type="project" value="InterPro"/>
</dbReference>
<dbReference type="PRINTS" id="PR00344">
    <property type="entry name" value="BCTRLSENSOR"/>
</dbReference>
<keyword evidence="5 7" id="KW-0418">Kinase</keyword>
<evidence type="ECO:0000256" key="4">
    <source>
        <dbReference type="ARBA" id="ARBA00022679"/>
    </source>
</evidence>
<gene>
    <name evidence="7" type="ORF">EFA69_18355</name>
</gene>
<proteinExistence type="predicted"/>
<reference evidence="7 8" key="1">
    <citation type="submission" date="2018-11" db="EMBL/GenBank/DDBJ databases">
        <title>Rufibacter latericius sp. nov., isolated from water in Baiyang Lake.</title>
        <authorList>
            <person name="Yang Y."/>
        </authorList>
    </citation>
    <scope>NUCLEOTIDE SEQUENCE [LARGE SCALE GENOMIC DNA]</scope>
    <source>
        <strain evidence="7 8">MCC P1</strain>
    </source>
</reference>
<sequence>MKKELTCEQQLEDLKQEYEEFAYIVSHDLKAPLRAISNLSGWIKEDLGDQMDEDVQNNILLLQNRAERLERMINGLLTFSRIPRMDLEVREVNVESLVAEISATFRETYQAEVHTSALPTFTTYSKKLETVLHHLVQNAVKFNVRETPQVWVEASEQEDAFVFTVCDNGMGIPADIQEKVFKMFYTVQPKDKEENLGVGLTICRKIVQFVGGDITLTSTPEIGTEVQVYWPKHVNTPATQNL</sequence>
<dbReference type="RefSeq" id="WP_123134511.1">
    <property type="nucleotide sequence ID" value="NZ_RJJE01000017.1"/>
</dbReference>